<gene>
    <name evidence="4" type="ORF">H0S73_17600</name>
</gene>
<organism evidence="4 5">
    <name type="scientific">Microvirga mediterraneensis</name>
    <dbReference type="NCBI Taxonomy" id="2754695"/>
    <lineage>
        <taxon>Bacteria</taxon>
        <taxon>Pseudomonadati</taxon>
        <taxon>Pseudomonadota</taxon>
        <taxon>Alphaproteobacteria</taxon>
        <taxon>Hyphomicrobiales</taxon>
        <taxon>Methylobacteriaceae</taxon>
        <taxon>Microvirga</taxon>
    </lineage>
</organism>
<dbReference type="GO" id="GO:0005509">
    <property type="term" value="F:calcium ion binding"/>
    <property type="evidence" value="ECO:0007669"/>
    <property type="project" value="InterPro"/>
</dbReference>
<dbReference type="Gene3D" id="2.150.10.10">
    <property type="entry name" value="Serralysin-like metalloprotease, C-terminal"/>
    <property type="match status" value="2"/>
</dbReference>
<dbReference type="Gene3D" id="2.60.40.60">
    <property type="entry name" value="Cadherins"/>
    <property type="match status" value="1"/>
</dbReference>
<dbReference type="InterPro" id="IPR011049">
    <property type="entry name" value="Serralysin-like_metalloprot_C"/>
</dbReference>
<sequence length="496" mass="50880">MHLQFDGQSIITNSGVIDGGTGGVCTGNTADQVTNTGSIKGGVYAVSLNGGNDLYDARNGGRSVGVIDLGAGNDQAYGGDGAEIFFGGEGDDLINGGGGSDTAIYTGAAGFTVDLSLATEQNTGQGNDTLIGIENLIGGSGNDSFIGTSAANSFTGGGGDDTLDGSGGNDTAIFSGASSDYTITDLGNHRVTVEDKRAGKDGKDSLKDIRFGLFNGVKMALYNTAPDSLAFSQTTFAENALTGTPLATLSAHDAEGDALTYTLADPTGTFKLDGTTLVLLKSLDYETRTSHSVTVTVTDQYGLAATQEIVLTVTDVADSPGTPGTPGSPSDPALTLTGTAAADTLAGRGNNDVIVGLAGKDRLYGNAGHDRLSGGLGNDTLDGGAGQDIFVFDARLAKTNALNKKQNLDRIVDFVAVDDTLHLAKSVFKALSRKGVLKKGEFYVGTKAHDRDDRVIYNKKTGALFYDKDGTGAAEAIQFATVTKNLKLTHLDVFVV</sequence>
<dbReference type="PROSITE" id="PS50268">
    <property type="entry name" value="CADHERIN_2"/>
    <property type="match status" value="1"/>
</dbReference>
<comment type="subcellular location">
    <subcellularLocation>
        <location evidence="1">Secreted</location>
    </subcellularLocation>
</comment>
<dbReference type="PRINTS" id="PR00313">
    <property type="entry name" value="CABNDNGRPT"/>
</dbReference>
<dbReference type="InterPro" id="IPR001343">
    <property type="entry name" value="Hemolysn_Ca-bd"/>
</dbReference>
<evidence type="ECO:0000313" key="5">
    <source>
        <dbReference type="Proteomes" id="UP000572984"/>
    </source>
</evidence>
<feature type="domain" description="Cadherin" evidence="3">
    <location>
        <begin position="228"/>
        <end position="325"/>
    </location>
</feature>
<keyword evidence="5" id="KW-1185">Reference proteome</keyword>
<comment type="caution">
    <text evidence="4">The sequence shown here is derived from an EMBL/GenBank/DDBJ whole genome shotgun (WGS) entry which is preliminary data.</text>
</comment>
<dbReference type="AlphaFoldDB" id="A0A838BR99"/>
<dbReference type="EMBL" id="JACDXJ010000001">
    <property type="protein sequence ID" value="MBA1157928.1"/>
    <property type="molecule type" value="Genomic_DNA"/>
</dbReference>
<dbReference type="PANTHER" id="PTHR38340">
    <property type="entry name" value="S-LAYER PROTEIN"/>
    <property type="match status" value="1"/>
</dbReference>
<dbReference type="CDD" id="cd11304">
    <property type="entry name" value="Cadherin_repeat"/>
    <property type="match status" value="1"/>
</dbReference>
<dbReference type="RefSeq" id="WP_181053358.1">
    <property type="nucleotide sequence ID" value="NZ_JACDXJ010000001.1"/>
</dbReference>
<protein>
    <submittedName>
        <fullName evidence="4">Cadherin domain-containing protein</fullName>
    </submittedName>
</protein>
<dbReference type="SUPFAM" id="SSF51120">
    <property type="entry name" value="beta-Roll"/>
    <property type="match status" value="3"/>
</dbReference>
<accession>A0A838BR99</accession>
<dbReference type="InterPro" id="IPR015919">
    <property type="entry name" value="Cadherin-like_sf"/>
</dbReference>
<name>A0A838BR99_9HYPH</name>
<dbReference type="SUPFAM" id="SSF49313">
    <property type="entry name" value="Cadherin-like"/>
    <property type="match status" value="1"/>
</dbReference>
<dbReference type="GO" id="GO:0016020">
    <property type="term" value="C:membrane"/>
    <property type="evidence" value="ECO:0007669"/>
    <property type="project" value="InterPro"/>
</dbReference>
<dbReference type="GO" id="GO:0005576">
    <property type="term" value="C:extracellular region"/>
    <property type="evidence" value="ECO:0007669"/>
    <property type="project" value="UniProtKB-SubCell"/>
</dbReference>
<dbReference type="InterPro" id="IPR050557">
    <property type="entry name" value="RTX_toxin/Mannuronan_C5-epim"/>
</dbReference>
<dbReference type="GO" id="GO:0007156">
    <property type="term" value="P:homophilic cell adhesion via plasma membrane adhesion molecules"/>
    <property type="evidence" value="ECO:0007669"/>
    <property type="project" value="InterPro"/>
</dbReference>
<dbReference type="InterPro" id="IPR018511">
    <property type="entry name" value="Hemolysin-typ_Ca-bd_CS"/>
</dbReference>
<evidence type="ECO:0000256" key="2">
    <source>
        <dbReference type="ARBA" id="ARBA00022525"/>
    </source>
</evidence>
<evidence type="ECO:0000313" key="4">
    <source>
        <dbReference type="EMBL" id="MBA1157928.1"/>
    </source>
</evidence>
<proteinExistence type="predicted"/>
<dbReference type="PANTHER" id="PTHR38340:SF1">
    <property type="entry name" value="S-LAYER PROTEIN"/>
    <property type="match status" value="1"/>
</dbReference>
<dbReference type="Pfam" id="PF00028">
    <property type="entry name" value="Cadherin"/>
    <property type="match status" value="1"/>
</dbReference>
<dbReference type="SMART" id="SM00112">
    <property type="entry name" value="CA"/>
    <property type="match status" value="1"/>
</dbReference>
<evidence type="ECO:0000256" key="1">
    <source>
        <dbReference type="ARBA" id="ARBA00004613"/>
    </source>
</evidence>
<reference evidence="4 5" key="1">
    <citation type="submission" date="2020-07" db="EMBL/GenBank/DDBJ databases">
        <title>Draft genome and description of Microvirga mediterraneensis Marseille-Q2068 sp. nov.</title>
        <authorList>
            <person name="Boxberger M."/>
        </authorList>
    </citation>
    <scope>NUCLEOTIDE SEQUENCE [LARGE SCALE GENOMIC DNA]</scope>
    <source>
        <strain evidence="4 5">Marseille-Q2068</strain>
    </source>
</reference>
<dbReference type="InterPro" id="IPR002126">
    <property type="entry name" value="Cadherin-like_dom"/>
</dbReference>
<dbReference type="Pfam" id="PF00353">
    <property type="entry name" value="HemolysinCabind"/>
    <property type="match status" value="3"/>
</dbReference>
<dbReference type="PROSITE" id="PS00330">
    <property type="entry name" value="HEMOLYSIN_CALCIUM"/>
    <property type="match status" value="2"/>
</dbReference>
<keyword evidence="2" id="KW-0964">Secreted</keyword>
<dbReference type="Proteomes" id="UP000572984">
    <property type="component" value="Unassembled WGS sequence"/>
</dbReference>
<evidence type="ECO:0000259" key="3">
    <source>
        <dbReference type="PROSITE" id="PS50268"/>
    </source>
</evidence>